<dbReference type="GO" id="GO:0003824">
    <property type="term" value="F:catalytic activity"/>
    <property type="evidence" value="ECO:0007669"/>
    <property type="project" value="InterPro"/>
</dbReference>
<feature type="domain" description="Reverse transcriptase" evidence="2">
    <location>
        <begin position="696"/>
        <end position="797"/>
    </location>
</feature>
<evidence type="ECO:0000313" key="5">
    <source>
        <dbReference type="EMBL" id="KAL0378315.1"/>
    </source>
</evidence>
<dbReference type="InterPro" id="IPR000477">
    <property type="entry name" value="RT_dom"/>
</dbReference>
<evidence type="ECO:0008006" key="6">
    <source>
        <dbReference type="Google" id="ProtNLM"/>
    </source>
</evidence>
<comment type="caution">
    <text evidence="5">The sequence shown here is derived from an EMBL/GenBank/DDBJ whole genome shotgun (WGS) entry which is preliminary data.</text>
</comment>
<dbReference type="Pfam" id="PF03372">
    <property type="entry name" value="Exo_endo_phos"/>
    <property type="match status" value="1"/>
</dbReference>
<dbReference type="InterPro" id="IPR005135">
    <property type="entry name" value="Endo/exonuclease/phosphatase"/>
</dbReference>
<feature type="domain" description="Reverse transcriptase zinc-binding" evidence="4">
    <location>
        <begin position="1131"/>
        <end position="1221"/>
    </location>
</feature>
<dbReference type="EMBL" id="JACGWJ010000013">
    <property type="protein sequence ID" value="KAL0378315.1"/>
    <property type="molecule type" value="Genomic_DNA"/>
</dbReference>
<dbReference type="InterPro" id="IPR026960">
    <property type="entry name" value="RVT-Znf"/>
</dbReference>
<accession>A0AAW2RDE1</accession>
<sequence>MREADNPMHVDMDKCDFYVHVHDLPLNMMNLGVATLLGNRIGIFRDVEMDAAGCSWGASLRIRVILINIVSYGLTTPFRIREERPHTGHGFELLFLPEDVNRCCHRQGGGLPLNIINASRHVQDRQFSGSLVHPKIQTTWIPAIGLPRGSELNLVSIPLKFTSHYQFAARGQGRRGRPPGRGVGGRSNKRTRGIQLLEQDKAWVHVRKLLELVKLHRPGLVFLSETKCRVRRGDGIKNKMNYHRVGVNSIGKGGGLYLFWRKDIDVWLQSFSVNHIDITIQSEECPEHWRFTGFYGNPDTARRKVSWALLRKLARIFVRPWLCGGDFNEILSQAEKQGSLPRANWQIEDFRACLRDCGLIDLGFQGTIFTWSNHREFPNTVRARLDRAVSDSRWAHLFPTATVSHEEVGCSDHAAVWIHLRPDSDHHCSRKQRWFRFEAAWLSHNSCGEVVRNAWTRATDSNPQLGVAKRIRTLQADFIRWDYDHFGNIRHQIKSHSDRLCAHREQSVTATTQVEIEGLKLNIEELVSKEEILWRQRAKAFWLTEGDRNTRFFRAKAFEQKAAKNINKLCDEDGREVSGSEDIQRLILRYFSSIFRSTRPSVDAMEEGVANLESRVTMAMNEELLRPYTSEEIVHALKQMHPLKSPGPDGMSPIFYQKHWDIVGHDICACVLDFLNNGSLNSSFNFTHVVLIPKISNPSDMSHFRPISLCNVLYKLAAKVIANRLKPLLSSLISTSQSAFVSCRFITDNVLVAYELHHLLMHKTWGKLGLASLKLDVSKAYDRVEWCFLRRVLKAFSSLIRRAEIVGELQGIAVSRHASRVSHLLFANDTLIFCQATTEAFSCVQQILSIFERASGLKINVHKSAVVFNKNVAVASRLALARILGVAVVSKHDKYLGLPTSGHLSQAGRVVLINSVLFTIPSYVMSCFRLPDSFLHEIESMFADFFWGGGLVSKIHWLSWERLCRTREEGGLGFRRLRESNIALLAKQAWRVSFSRDGTLHDVIGQKYFPLSNFFEARLGSKPSFTWRSLLGTRELLIAGLRWKVGDGSSIPIRGQPWLPRPSTFQLIARPATLLADTKVAALITASGVWDHDLIRAEFCPLDVDCILSIELRGSGAQDEIVWHYERNGRFSVRSAYRLARQLHREAEGSGMQRSWRFIWTSKAIPSVVLFAWKCVRNAIPTSSNLRNKGLRIDGGCYWCDEETEDVMHVMRFCNFARLVWALSGLPWGVIGVHTTCTETWFRTVYREIRGPNFDYFLTVCWALWKGRNLVAFEGTKMRAHEIVRVALSSCPAALGSAMGLRPKEGWADFP</sequence>
<evidence type="ECO:0000259" key="2">
    <source>
        <dbReference type="Pfam" id="PF00078"/>
    </source>
</evidence>
<evidence type="ECO:0000256" key="1">
    <source>
        <dbReference type="SAM" id="MobiDB-lite"/>
    </source>
</evidence>
<evidence type="ECO:0000259" key="3">
    <source>
        <dbReference type="Pfam" id="PF03372"/>
    </source>
</evidence>
<dbReference type="PANTHER" id="PTHR33116:SF86">
    <property type="entry name" value="REVERSE TRANSCRIPTASE DOMAIN-CONTAINING PROTEIN"/>
    <property type="match status" value="1"/>
</dbReference>
<feature type="region of interest" description="Disordered" evidence="1">
    <location>
        <begin position="168"/>
        <end position="191"/>
    </location>
</feature>
<evidence type="ECO:0000259" key="4">
    <source>
        <dbReference type="Pfam" id="PF13966"/>
    </source>
</evidence>
<dbReference type="SUPFAM" id="SSF56219">
    <property type="entry name" value="DNase I-like"/>
    <property type="match status" value="1"/>
</dbReference>
<dbReference type="Gene3D" id="3.60.10.10">
    <property type="entry name" value="Endonuclease/exonuclease/phosphatase"/>
    <property type="match status" value="1"/>
</dbReference>
<organism evidence="5">
    <name type="scientific">Sesamum radiatum</name>
    <name type="common">Black benniseed</name>
    <dbReference type="NCBI Taxonomy" id="300843"/>
    <lineage>
        <taxon>Eukaryota</taxon>
        <taxon>Viridiplantae</taxon>
        <taxon>Streptophyta</taxon>
        <taxon>Embryophyta</taxon>
        <taxon>Tracheophyta</taxon>
        <taxon>Spermatophyta</taxon>
        <taxon>Magnoliopsida</taxon>
        <taxon>eudicotyledons</taxon>
        <taxon>Gunneridae</taxon>
        <taxon>Pentapetalae</taxon>
        <taxon>asterids</taxon>
        <taxon>lamiids</taxon>
        <taxon>Lamiales</taxon>
        <taxon>Pedaliaceae</taxon>
        <taxon>Sesamum</taxon>
    </lineage>
</organism>
<name>A0AAW2RDE1_SESRA</name>
<protein>
    <recommendedName>
        <fullName evidence="6">Reverse transcriptase domain-containing protein</fullName>
    </recommendedName>
</protein>
<reference evidence="5" key="2">
    <citation type="journal article" date="2024" name="Plant">
        <title>Genomic evolution and insights into agronomic trait innovations of Sesamum species.</title>
        <authorList>
            <person name="Miao H."/>
            <person name="Wang L."/>
            <person name="Qu L."/>
            <person name="Liu H."/>
            <person name="Sun Y."/>
            <person name="Le M."/>
            <person name="Wang Q."/>
            <person name="Wei S."/>
            <person name="Zheng Y."/>
            <person name="Lin W."/>
            <person name="Duan Y."/>
            <person name="Cao H."/>
            <person name="Xiong S."/>
            <person name="Wang X."/>
            <person name="Wei L."/>
            <person name="Li C."/>
            <person name="Ma Q."/>
            <person name="Ju M."/>
            <person name="Zhao R."/>
            <person name="Li G."/>
            <person name="Mu C."/>
            <person name="Tian Q."/>
            <person name="Mei H."/>
            <person name="Zhang T."/>
            <person name="Gao T."/>
            <person name="Zhang H."/>
        </authorList>
    </citation>
    <scope>NUCLEOTIDE SEQUENCE</scope>
    <source>
        <strain evidence="5">G02</strain>
    </source>
</reference>
<dbReference type="CDD" id="cd01650">
    <property type="entry name" value="RT_nLTR_like"/>
    <property type="match status" value="1"/>
</dbReference>
<proteinExistence type="predicted"/>
<dbReference type="PANTHER" id="PTHR33116">
    <property type="entry name" value="REVERSE TRANSCRIPTASE ZINC-BINDING DOMAIN-CONTAINING PROTEIN-RELATED-RELATED"/>
    <property type="match status" value="1"/>
</dbReference>
<gene>
    <name evidence="5" type="ORF">Sradi_3137000</name>
</gene>
<reference evidence="5" key="1">
    <citation type="submission" date="2020-06" db="EMBL/GenBank/DDBJ databases">
        <authorList>
            <person name="Li T."/>
            <person name="Hu X."/>
            <person name="Zhang T."/>
            <person name="Song X."/>
            <person name="Zhang H."/>
            <person name="Dai N."/>
            <person name="Sheng W."/>
            <person name="Hou X."/>
            <person name="Wei L."/>
        </authorList>
    </citation>
    <scope>NUCLEOTIDE SEQUENCE</scope>
    <source>
        <strain evidence="5">G02</strain>
        <tissue evidence="5">Leaf</tissue>
    </source>
</reference>
<dbReference type="Pfam" id="PF13966">
    <property type="entry name" value="zf-RVT"/>
    <property type="match status" value="1"/>
</dbReference>
<feature type="domain" description="Endonuclease/exonuclease/phosphatase" evidence="3">
    <location>
        <begin position="207"/>
        <end position="413"/>
    </location>
</feature>
<dbReference type="InterPro" id="IPR036691">
    <property type="entry name" value="Endo/exonu/phosph_ase_sf"/>
</dbReference>
<dbReference type="Pfam" id="PF00078">
    <property type="entry name" value="RVT_1"/>
    <property type="match status" value="1"/>
</dbReference>